<protein>
    <submittedName>
        <fullName evidence="1">Uncharacterized protein</fullName>
    </submittedName>
</protein>
<evidence type="ECO:0000313" key="2">
    <source>
        <dbReference type="Proteomes" id="UP001152795"/>
    </source>
</evidence>
<gene>
    <name evidence="1" type="ORF">PACLA_8A032929</name>
</gene>
<proteinExistence type="predicted"/>
<accession>A0A7D9D969</accession>
<dbReference type="Proteomes" id="UP001152795">
    <property type="component" value="Unassembled WGS sequence"/>
</dbReference>
<dbReference type="OrthoDB" id="407509at2759"/>
<dbReference type="PANTHER" id="PTHR19446">
    <property type="entry name" value="REVERSE TRANSCRIPTASES"/>
    <property type="match status" value="1"/>
</dbReference>
<evidence type="ECO:0000313" key="1">
    <source>
        <dbReference type="EMBL" id="CAB3979917.1"/>
    </source>
</evidence>
<dbReference type="EMBL" id="CACRXK020000242">
    <property type="protein sequence ID" value="CAB3979917.1"/>
    <property type="molecule type" value="Genomic_DNA"/>
</dbReference>
<reference evidence="1" key="1">
    <citation type="submission" date="2020-04" db="EMBL/GenBank/DDBJ databases">
        <authorList>
            <person name="Alioto T."/>
            <person name="Alioto T."/>
            <person name="Gomez Garrido J."/>
        </authorList>
    </citation>
    <scope>NUCLEOTIDE SEQUENCE</scope>
    <source>
        <strain evidence="1">A484AB</strain>
    </source>
</reference>
<organism evidence="1 2">
    <name type="scientific">Paramuricea clavata</name>
    <name type="common">Red gorgonian</name>
    <name type="synonym">Violescent sea-whip</name>
    <dbReference type="NCBI Taxonomy" id="317549"/>
    <lineage>
        <taxon>Eukaryota</taxon>
        <taxon>Metazoa</taxon>
        <taxon>Cnidaria</taxon>
        <taxon>Anthozoa</taxon>
        <taxon>Octocorallia</taxon>
        <taxon>Malacalcyonacea</taxon>
        <taxon>Plexauridae</taxon>
        <taxon>Paramuricea</taxon>
    </lineage>
</organism>
<dbReference type="AlphaFoldDB" id="A0A7D9D969"/>
<name>A0A7D9D969_PARCT</name>
<keyword evidence="2" id="KW-1185">Reference proteome</keyword>
<feature type="non-terminal residue" evidence="1">
    <location>
        <position position="186"/>
    </location>
</feature>
<sequence length="186" mass="20732">MGTVLSPKFTPASTPATISEILMTTLRLSSTELIWTIEHLSSSLLISPTPDHAFSHDIFLTTEQVLNTLLALDPDKATLKETAQQIAPSPTKLFNRSLSCGVFPDDWKRANIVPLHKKGIKRYVENYRPISLLSLISNALEWCVLRNARDYLLDLINCFQHGFIPGKSCTTQLLVVHNYIGSLLDA</sequence>
<comment type="caution">
    <text evidence="1">The sequence shown here is derived from an EMBL/GenBank/DDBJ whole genome shotgun (WGS) entry which is preliminary data.</text>
</comment>